<evidence type="ECO:0000256" key="1">
    <source>
        <dbReference type="SAM" id="MobiDB-lite"/>
    </source>
</evidence>
<dbReference type="OrthoDB" id="3067694at2759"/>
<evidence type="ECO:0000313" key="2">
    <source>
        <dbReference type="EMBL" id="EIM79204.1"/>
    </source>
</evidence>
<feature type="region of interest" description="Disordered" evidence="1">
    <location>
        <begin position="279"/>
        <end position="470"/>
    </location>
</feature>
<feature type="region of interest" description="Disordered" evidence="1">
    <location>
        <begin position="151"/>
        <end position="240"/>
    </location>
</feature>
<evidence type="ECO:0000313" key="3">
    <source>
        <dbReference type="Proteomes" id="UP000053927"/>
    </source>
</evidence>
<feature type="compositionally biased region" description="Acidic residues" evidence="1">
    <location>
        <begin position="279"/>
        <end position="288"/>
    </location>
</feature>
<feature type="compositionally biased region" description="Acidic residues" evidence="1">
    <location>
        <begin position="174"/>
        <end position="194"/>
    </location>
</feature>
<name>R7RVQ4_STEHR</name>
<feature type="region of interest" description="Disordered" evidence="1">
    <location>
        <begin position="1"/>
        <end position="136"/>
    </location>
</feature>
<feature type="compositionally biased region" description="Low complexity" evidence="1">
    <location>
        <begin position="407"/>
        <end position="433"/>
    </location>
</feature>
<feature type="compositionally biased region" description="Polar residues" evidence="1">
    <location>
        <begin position="459"/>
        <end position="470"/>
    </location>
</feature>
<feature type="compositionally biased region" description="Acidic residues" evidence="1">
    <location>
        <begin position="210"/>
        <end position="240"/>
    </location>
</feature>
<dbReference type="AlphaFoldDB" id="R7RVQ4"/>
<dbReference type="RefSeq" id="XP_007311663.1">
    <property type="nucleotide sequence ID" value="XM_007311601.1"/>
</dbReference>
<feature type="region of interest" description="Disordered" evidence="1">
    <location>
        <begin position="677"/>
        <end position="698"/>
    </location>
</feature>
<dbReference type="EMBL" id="JH687407">
    <property type="protein sequence ID" value="EIM79204.1"/>
    <property type="molecule type" value="Genomic_DNA"/>
</dbReference>
<dbReference type="Proteomes" id="UP000053927">
    <property type="component" value="Unassembled WGS sequence"/>
</dbReference>
<keyword evidence="3" id="KW-1185">Reference proteome</keyword>
<feature type="compositionally biased region" description="Low complexity" evidence="1">
    <location>
        <begin position="340"/>
        <end position="352"/>
    </location>
</feature>
<protein>
    <submittedName>
        <fullName evidence="2">Uncharacterized protein</fullName>
    </submittedName>
</protein>
<dbReference type="GeneID" id="18802463"/>
<reference evidence="3" key="1">
    <citation type="journal article" date="2012" name="Science">
        <title>The Paleozoic origin of enzymatic lignin decomposition reconstructed from 31 fungal genomes.</title>
        <authorList>
            <person name="Floudas D."/>
            <person name="Binder M."/>
            <person name="Riley R."/>
            <person name="Barry K."/>
            <person name="Blanchette R.A."/>
            <person name="Henrissat B."/>
            <person name="Martinez A.T."/>
            <person name="Otillar R."/>
            <person name="Spatafora J.W."/>
            <person name="Yadav J.S."/>
            <person name="Aerts A."/>
            <person name="Benoit I."/>
            <person name="Boyd A."/>
            <person name="Carlson A."/>
            <person name="Copeland A."/>
            <person name="Coutinho P.M."/>
            <person name="de Vries R.P."/>
            <person name="Ferreira P."/>
            <person name="Findley K."/>
            <person name="Foster B."/>
            <person name="Gaskell J."/>
            <person name="Glotzer D."/>
            <person name="Gorecki P."/>
            <person name="Heitman J."/>
            <person name="Hesse C."/>
            <person name="Hori C."/>
            <person name="Igarashi K."/>
            <person name="Jurgens J.A."/>
            <person name="Kallen N."/>
            <person name="Kersten P."/>
            <person name="Kohler A."/>
            <person name="Kuees U."/>
            <person name="Kumar T.K.A."/>
            <person name="Kuo A."/>
            <person name="LaButti K."/>
            <person name="Larrondo L.F."/>
            <person name="Lindquist E."/>
            <person name="Ling A."/>
            <person name="Lombard V."/>
            <person name="Lucas S."/>
            <person name="Lundell T."/>
            <person name="Martin R."/>
            <person name="McLaughlin D.J."/>
            <person name="Morgenstern I."/>
            <person name="Morin E."/>
            <person name="Murat C."/>
            <person name="Nagy L.G."/>
            <person name="Nolan M."/>
            <person name="Ohm R.A."/>
            <person name="Patyshakuliyeva A."/>
            <person name="Rokas A."/>
            <person name="Ruiz-Duenas F.J."/>
            <person name="Sabat G."/>
            <person name="Salamov A."/>
            <person name="Samejima M."/>
            <person name="Schmutz J."/>
            <person name="Slot J.C."/>
            <person name="St John F."/>
            <person name="Stenlid J."/>
            <person name="Sun H."/>
            <person name="Sun S."/>
            <person name="Syed K."/>
            <person name="Tsang A."/>
            <person name="Wiebenga A."/>
            <person name="Young D."/>
            <person name="Pisabarro A."/>
            <person name="Eastwood D.C."/>
            <person name="Martin F."/>
            <person name="Cullen D."/>
            <person name="Grigoriev I.V."/>
            <person name="Hibbett D.S."/>
        </authorList>
    </citation>
    <scope>NUCLEOTIDE SEQUENCE [LARGE SCALE GENOMIC DNA]</scope>
    <source>
        <strain evidence="3">FP-91666</strain>
    </source>
</reference>
<organism evidence="2 3">
    <name type="scientific">Stereum hirsutum (strain FP-91666)</name>
    <name type="common">White-rot fungus</name>
    <dbReference type="NCBI Taxonomy" id="721885"/>
    <lineage>
        <taxon>Eukaryota</taxon>
        <taxon>Fungi</taxon>
        <taxon>Dikarya</taxon>
        <taxon>Basidiomycota</taxon>
        <taxon>Agaricomycotina</taxon>
        <taxon>Agaricomycetes</taxon>
        <taxon>Russulales</taxon>
        <taxon>Stereaceae</taxon>
        <taxon>Stereum</taxon>
    </lineage>
</organism>
<feature type="compositionally biased region" description="Basic and acidic residues" evidence="1">
    <location>
        <begin position="438"/>
        <end position="449"/>
    </location>
</feature>
<feature type="compositionally biased region" description="Polar residues" evidence="1">
    <location>
        <begin position="383"/>
        <end position="406"/>
    </location>
</feature>
<gene>
    <name evidence="2" type="ORF">STEHIDRAFT_163871</name>
</gene>
<dbReference type="KEGG" id="shs:STEHIDRAFT_163871"/>
<sequence length="796" mass="84576">MAPRRKATPGGAGPPSKRSDASGPGSVKPTRSSRKLTLSAKAAAGVDDGVKPAHVISIPKSRPLPSDVNERTIVETDSDSEAAVASTPDKAPASAVNPAGSSGKRKKVVLSDGSEPASPVLPNHSPKKKKTVSVKSPITKRVVRVDVPVAPVTPPRLRKKSTRAVAVAKKEPASDMEDDSDSEAEAEAEAEAEDGYVSVDGHTAIAEQSDTVEYEMEYVDPDEPTVSDQDFIDDAPLDDDYNVQDMSADSEAVAVLSDDAVEYVSDDNDGVRGVAIDECVQDDQEYDVGSDGASLPPASEPPSPKKKKKTRVAVVLDTEEEEEDSEVEFVDESPPRSRARGSSGTITTPSTPKKLHTAPRGPAGTSKRPPSTPVRLAAGPNRLNPSPTKGSTKTPVQVSPSTTGRASASKPLSKSRPSSSTKVNSSGSVTKVVPSPGKLDKGKRKDIGSIKEQGALSPHRNNTSTGTCQVTNLNDMDPELINTYRDLYPLKRAYIASAAGISVMLTPLSWLSDGTYGDKPINVGLLKDVITFTQCEGLKFINPARFPPSRLGSVRANTTSSITYNLTTKELPMGPVSCVTFGSVVDSHLFHPRVAVTSATHSITILPLHCEWERTLSCIGNALGERALSHFIYLNGVSFQGQWAKPTEEIKKAWEEEQNGSILPVYVPPKHALAVSSASSGTAPAPGQPTSSNRGLVGQGPPSIPYSSKIPVFDCTRFFQPRRGDFATMTSLVDFFSQAGADLCPQISGGELRKQSFVAVCYGVNKWRKPDAQEHVPFGLGFNIRAVYLLINGPKA</sequence>
<accession>R7RVQ4</accession>
<proteinExistence type="predicted"/>
<feature type="compositionally biased region" description="Acidic residues" evidence="1">
    <location>
        <begin position="317"/>
        <end position="331"/>
    </location>
</feature>